<protein>
    <recommendedName>
        <fullName evidence="3">Fungal N-terminal domain-containing protein</fullName>
    </recommendedName>
</protein>
<keyword evidence="2" id="KW-1185">Reference proteome</keyword>
<accession>A0A0A1SLD0</accession>
<organism evidence="1 2">
    <name type="scientific">[Torrubiella] hemipterigena</name>
    <dbReference type="NCBI Taxonomy" id="1531966"/>
    <lineage>
        <taxon>Eukaryota</taxon>
        <taxon>Fungi</taxon>
        <taxon>Dikarya</taxon>
        <taxon>Ascomycota</taxon>
        <taxon>Pezizomycotina</taxon>
        <taxon>Sordariomycetes</taxon>
        <taxon>Hypocreomycetidae</taxon>
        <taxon>Hypocreales</taxon>
        <taxon>Clavicipitaceae</taxon>
        <taxon>Clavicipitaceae incertae sedis</taxon>
        <taxon>'Torrubiella' clade</taxon>
    </lineage>
</organism>
<dbReference type="AlphaFoldDB" id="A0A0A1SLD0"/>
<reference evidence="1 2" key="1">
    <citation type="journal article" date="2015" name="Genome Announc.">
        <title>Draft Genome Sequence and Gene Annotation of the Entomopathogenic Fungus Verticillium hemipterigenum.</title>
        <authorList>
            <person name="Horn F."/>
            <person name="Habel A."/>
            <person name="Scharf D.H."/>
            <person name="Dworschak J."/>
            <person name="Brakhage A.A."/>
            <person name="Guthke R."/>
            <person name="Hertweck C."/>
            <person name="Linde J."/>
        </authorList>
    </citation>
    <scope>NUCLEOTIDE SEQUENCE [LARGE SCALE GENOMIC DNA]</scope>
</reference>
<dbReference type="Proteomes" id="UP000039046">
    <property type="component" value="Unassembled WGS sequence"/>
</dbReference>
<dbReference type="STRING" id="1531966.A0A0A1SLD0"/>
<name>A0A0A1SLD0_9HYPO</name>
<dbReference type="OrthoDB" id="5817230at2759"/>
<evidence type="ECO:0000313" key="2">
    <source>
        <dbReference type="Proteomes" id="UP000039046"/>
    </source>
</evidence>
<dbReference type="HOGENOM" id="CLU_582905_0_0_1"/>
<evidence type="ECO:0000313" key="1">
    <source>
        <dbReference type="EMBL" id="CEJ81088.1"/>
    </source>
</evidence>
<sequence>MDVQMVLNVAVSTTKLMGLSIDIIRDLSRLCDRYRDAQLILESISGQVNVLKVALMRINELAMGGTSMRHHQLTLDLGSSLQCCDLLLTRLGADVVDLNTEKNGVHQSAFAARLKTAFNGGPATEIQAMLDRQANALTLLLTIYNCQSTLDQGSMLEDPQKRELLNQIEEDGQSLRVHRDTASFVTQDTDQLSLLSHEFTFDEILLSTKLYSDKSRLLFQLLRKRVQQAKALLSEDELRARAEQTTSQEIDRQIKREDEFRKNHIFLTFTYPDTHDDLMHQLRNSGVVYRSHRPNQNRKRIEQRYGGVKRFGWLYPIIRMMIWEPGNCLPGVEDVTIHTAGGLSGGEEWLTPAADCSMIILVTDMTNSLGTSKSPYQLLSDAKRFFDSMNARFGCWSIRSWVVLTNGEDEEREHQLRQLTSDLWSSEDLYSAIESYWYTKTEFYNSPVKALVYIILDSFRLASLGKIET</sequence>
<proteinExistence type="predicted"/>
<gene>
    <name evidence="1" type="ORF">VHEMI01236</name>
</gene>
<dbReference type="EMBL" id="CDHN01000001">
    <property type="protein sequence ID" value="CEJ81088.1"/>
    <property type="molecule type" value="Genomic_DNA"/>
</dbReference>
<evidence type="ECO:0008006" key="3">
    <source>
        <dbReference type="Google" id="ProtNLM"/>
    </source>
</evidence>